<accession>U2KNI1</accession>
<evidence type="ECO:0000313" key="1">
    <source>
        <dbReference type="EMBL" id="ERJ93842.1"/>
    </source>
</evidence>
<name>U2KNI1_9FIRM</name>
<evidence type="ECO:0008006" key="3">
    <source>
        <dbReference type="Google" id="ProtNLM"/>
    </source>
</evidence>
<dbReference type="Proteomes" id="UP000016662">
    <property type="component" value="Unassembled WGS sequence"/>
</dbReference>
<comment type="caution">
    <text evidence="1">The sequence shown here is derived from an EMBL/GenBank/DDBJ whole genome shotgun (WGS) entry which is preliminary data.</text>
</comment>
<keyword evidence="2" id="KW-1185">Reference proteome</keyword>
<dbReference type="eggNOG" id="COG5412">
    <property type="taxonomic scope" value="Bacteria"/>
</dbReference>
<organism evidence="1 2">
    <name type="scientific">Ruminococcus callidus ATCC 27760</name>
    <dbReference type="NCBI Taxonomy" id="411473"/>
    <lineage>
        <taxon>Bacteria</taxon>
        <taxon>Bacillati</taxon>
        <taxon>Bacillota</taxon>
        <taxon>Clostridia</taxon>
        <taxon>Eubacteriales</taxon>
        <taxon>Oscillospiraceae</taxon>
        <taxon>Ruminococcus</taxon>
    </lineage>
</organism>
<proteinExistence type="predicted"/>
<evidence type="ECO:0000313" key="2">
    <source>
        <dbReference type="Proteomes" id="UP000016662"/>
    </source>
</evidence>
<dbReference type="EMBL" id="AWVF01000270">
    <property type="protein sequence ID" value="ERJ93842.1"/>
    <property type="molecule type" value="Genomic_DNA"/>
</dbReference>
<dbReference type="AlphaFoldDB" id="U2KNI1"/>
<dbReference type="HOGENOM" id="CLU_1659452_0_0_9"/>
<dbReference type="STRING" id="411473.RUMCAL_02150"/>
<reference evidence="1 2" key="1">
    <citation type="submission" date="2013-07" db="EMBL/GenBank/DDBJ databases">
        <authorList>
            <person name="Weinstock G."/>
            <person name="Sodergren E."/>
            <person name="Wylie T."/>
            <person name="Fulton L."/>
            <person name="Fulton R."/>
            <person name="Fronick C."/>
            <person name="O'Laughlin M."/>
            <person name="Godfrey J."/>
            <person name="Miner T."/>
            <person name="Herter B."/>
            <person name="Appelbaum E."/>
            <person name="Cordes M."/>
            <person name="Lek S."/>
            <person name="Wollam A."/>
            <person name="Pepin K.H."/>
            <person name="Palsikar V.B."/>
            <person name="Mitreva M."/>
            <person name="Wilson R.K."/>
        </authorList>
    </citation>
    <scope>NUCLEOTIDE SEQUENCE [LARGE SCALE GENOMIC DNA]</scope>
    <source>
        <strain evidence="1 2">ATCC 27760</strain>
    </source>
</reference>
<gene>
    <name evidence="1" type="ORF">RUMCAL_02150</name>
</gene>
<protein>
    <recommendedName>
        <fullName evidence="3">TMP repeat protein</fullName>
    </recommendedName>
</protein>
<sequence>MGYIKGLASDAWNWGRDIIQGIIDGIQSAIGWLADCVTNVADTIRDFLHFSVPDKGPLTDYENWMPDFMKGLADGIDKSKKYVEKAVGGVAKAMQLTMDSDLNYSLNGISGAVVGGSSGGTVNNYYNNDNSRTVNQTNNSPKSLSRLEIYRMTRNALNT</sequence>
<dbReference type="PATRIC" id="fig|411473.3.peg.1771"/>